<dbReference type="GO" id="GO:0004518">
    <property type="term" value="F:nuclease activity"/>
    <property type="evidence" value="ECO:0007669"/>
    <property type="project" value="UniProtKB-KW"/>
</dbReference>
<accession>A0A0B1SEW3</accession>
<dbReference type="PANTHER" id="PTHR22930:SF85">
    <property type="entry name" value="GH03217P-RELATED"/>
    <property type="match status" value="1"/>
</dbReference>
<comment type="similarity">
    <text evidence="3">Belongs to the HARBI1 family.</text>
</comment>
<keyword evidence="5" id="KW-0479">Metal-binding</keyword>
<dbReference type="PANTHER" id="PTHR22930">
    <property type="match status" value="1"/>
</dbReference>
<evidence type="ECO:0000259" key="8">
    <source>
        <dbReference type="Pfam" id="PF13359"/>
    </source>
</evidence>
<dbReference type="InterPro" id="IPR027806">
    <property type="entry name" value="HARBI1_dom"/>
</dbReference>
<comment type="cofactor">
    <cofactor evidence="1">
        <name>a divalent metal cation</name>
        <dbReference type="ChEBI" id="CHEBI:60240"/>
    </cofactor>
</comment>
<feature type="non-terminal residue" evidence="9">
    <location>
        <position position="1"/>
    </location>
</feature>
<reference evidence="9 10" key="1">
    <citation type="submission" date="2014-03" db="EMBL/GenBank/DDBJ databases">
        <title>Draft genome of the hookworm Oesophagostomum dentatum.</title>
        <authorList>
            <person name="Mitreva M."/>
        </authorList>
    </citation>
    <scope>NUCLEOTIDE SEQUENCE [LARGE SCALE GENOMIC DNA]</scope>
    <source>
        <strain evidence="9 10">OD-Hann</strain>
    </source>
</reference>
<keyword evidence="4" id="KW-0540">Nuclease</keyword>
<dbReference type="InterPro" id="IPR045249">
    <property type="entry name" value="HARBI1-like"/>
</dbReference>
<evidence type="ECO:0000256" key="4">
    <source>
        <dbReference type="ARBA" id="ARBA00022722"/>
    </source>
</evidence>
<dbReference type="GO" id="GO:0046872">
    <property type="term" value="F:metal ion binding"/>
    <property type="evidence" value="ECO:0007669"/>
    <property type="project" value="UniProtKB-KW"/>
</dbReference>
<evidence type="ECO:0000256" key="1">
    <source>
        <dbReference type="ARBA" id="ARBA00001968"/>
    </source>
</evidence>
<keyword evidence="6" id="KW-0378">Hydrolase</keyword>
<keyword evidence="7" id="KW-0539">Nucleus</keyword>
<evidence type="ECO:0000313" key="10">
    <source>
        <dbReference type="Proteomes" id="UP000053660"/>
    </source>
</evidence>
<sequence>VNRKNFHSINVGLVCDDRLTFRWVSASFPGSAHDSRVFKESQLYNDFVAGRKVGCLIGDSAYAAERFLIKVIENPSTREENRYNAAVCAARSHIERAIGCLKSQWKILREECRQNIGLGKHIGRRRNSKTITYSYHPDVATKIIVACVVLRNIAILANETMEELEEDRAEEPQDDDVLVDEQEIGGSVAGRALIRRIISEHFHVRRLYDWILCHIFV</sequence>
<protein>
    <recommendedName>
        <fullName evidence="8">DDE Tnp4 domain-containing protein</fullName>
    </recommendedName>
</protein>
<evidence type="ECO:0000256" key="5">
    <source>
        <dbReference type="ARBA" id="ARBA00022723"/>
    </source>
</evidence>
<dbReference type="GO" id="GO:0005634">
    <property type="term" value="C:nucleus"/>
    <property type="evidence" value="ECO:0007669"/>
    <property type="project" value="UniProtKB-SubCell"/>
</dbReference>
<evidence type="ECO:0000256" key="7">
    <source>
        <dbReference type="ARBA" id="ARBA00023242"/>
    </source>
</evidence>
<proteinExistence type="inferred from homology"/>
<evidence type="ECO:0000313" key="9">
    <source>
        <dbReference type="EMBL" id="KHJ81730.1"/>
    </source>
</evidence>
<name>A0A0B1SEW3_OESDE</name>
<evidence type="ECO:0000256" key="6">
    <source>
        <dbReference type="ARBA" id="ARBA00022801"/>
    </source>
</evidence>
<dbReference type="GO" id="GO:0016787">
    <property type="term" value="F:hydrolase activity"/>
    <property type="evidence" value="ECO:0007669"/>
    <property type="project" value="UniProtKB-KW"/>
</dbReference>
<gene>
    <name evidence="9" type="ORF">OESDEN_18582</name>
</gene>
<dbReference type="AlphaFoldDB" id="A0A0B1SEW3"/>
<keyword evidence="10" id="KW-1185">Reference proteome</keyword>
<dbReference type="Proteomes" id="UP000053660">
    <property type="component" value="Unassembled WGS sequence"/>
</dbReference>
<evidence type="ECO:0000256" key="2">
    <source>
        <dbReference type="ARBA" id="ARBA00004123"/>
    </source>
</evidence>
<feature type="domain" description="DDE Tnp4" evidence="8">
    <location>
        <begin position="2"/>
        <end position="152"/>
    </location>
</feature>
<organism evidence="9 10">
    <name type="scientific">Oesophagostomum dentatum</name>
    <name type="common">Nodular worm</name>
    <dbReference type="NCBI Taxonomy" id="61180"/>
    <lineage>
        <taxon>Eukaryota</taxon>
        <taxon>Metazoa</taxon>
        <taxon>Ecdysozoa</taxon>
        <taxon>Nematoda</taxon>
        <taxon>Chromadorea</taxon>
        <taxon>Rhabditida</taxon>
        <taxon>Rhabditina</taxon>
        <taxon>Rhabditomorpha</taxon>
        <taxon>Strongyloidea</taxon>
        <taxon>Strongylidae</taxon>
        <taxon>Oesophagostomum</taxon>
    </lineage>
</organism>
<dbReference type="OrthoDB" id="5863278at2759"/>
<dbReference type="EMBL" id="KN586209">
    <property type="protein sequence ID" value="KHJ81730.1"/>
    <property type="molecule type" value="Genomic_DNA"/>
</dbReference>
<dbReference type="Pfam" id="PF13359">
    <property type="entry name" value="DDE_Tnp_4"/>
    <property type="match status" value="1"/>
</dbReference>
<comment type="subcellular location">
    <subcellularLocation>
        <location evidence="2">Nucleus</location>
    </subcellularLocation>
</comment>
<evidence type="ECO:0000256" key="3">
    <source>
        <dbReference type="ARBA" id="ARBA00006958"/>
    </source>
</evidence>